<reference evidence="1" key="2">
    <citation type="submission" date="2020-11" db="EMBL/GenBank/DDBJ databases">
        <authorList>
            <person name="McCartney M.A."/>
            <person name="Auch B."/>
            <person name="Kono T."/>
            <person name="Mallez S."/>
            <person name="Becker A."/>
            <person name="Gohl D.M."/>
            <person name="Silverstein K.A.T."/>
            <person name="Koren S."/>
            <person name="Bechman K.B."/>
            <person name="Herman A."/>
            <person name="Abrahante J.E."/>
            <person name="Garbe J."/>
        </authorList>
    </citation>
    <scope>NUCLEOTIDE SEQUENCE</scope>
    <source>
        <strain evidence="1">Duluth1</strain>
        <tissue evidence="1">Whole animal</tissue>
    </source>
</reference>
<evidence type="ECO:0000313" key="1">
    <source>
        <dbReference type="EMBL" id="KAH3873058.1"/>
    </source>
</evidence>
<comment type="caution">
    <text evidence="1">The sequence shown here is derived from an EMBL/GenBank/DDBJ whole genome shotgun (WGS) entry which is preliminary data.</text>
</comment>
<evidence type="ECO:0000313" key="2">
    <source>
        <dbReference type="Proteomes" id="UP000828390"/>
    </source>
</evidence>
<protein>
    <submittedName>
        <fullName evidence="1">Uncharacterized protein</fullName>
    </submittedName>
</protein>
<dbReference type="AlphaFoldDB" id="A0A9D4RMX1"/>
<accession>A0A9D4RMX1</accession>
<reference evidence="1" key="1">
    <citation type="journal article" date="2019" name="bioRxiv">
        <title>The Genome of the Zebra Mussel, Dreissena polymorpha: A Resource for Invasive Species Research.</title>
        <authorList>
            <person name="McCartney M.A."/>
            <person name="Auch B."/>
            <person name="Kono T."/>
            <person name="Mallez S."/>
            <person name="Zhang Y."/>
            <person name="Obille A."/>
            <person name="Becker A."/>
            <person name="Abrahante J.E."/>
            <person name="Garbe J."/>
            <person name="Badalamenti J.P."/>
            <person name="Herman A."/>
            <person name="Mangelson H."/>
            <person name="Liachko I."/>
            <person name="Sullivan S."/>
            <person name="Sone E.D."/>
            <person name="Koren S."/>
            <person name="Silverstein K.A.T."/>
            <person name="Beckman K.B."/>
            <person name="Gohl D.M."/>
        </authorList>
    </citation>
    <scope>NUCLEOTIDE SEQUENCE</scope>
    <source>
        <strain evidence="1">Duluth1</strain>
        <tissue evidence="1">Whole animal</tissue>
    </source>
</reference>
<sequence>MKGECCSSTQCIKVSLVVHDKKDQENMHVDPNKIHVDHTNENEHDEILEGPSMTENENEIPKDRQTRDVSIGTFVTAMYERKVYIGKVVQVDEDDNEVEITFMKNMRSLLQWPSSEDRIWVDRTAIVCTVAEHIPAGESTSKLSFKLSSSDLVIIEGYKEMHKKV</sequence>
<dbReference type="EMBL" id="JAIWYP010000002">
    <property type="protein sequence ID" value="KAH3873058.1"/>
    <property type="molecule type" value="Genomic_DNA"/>
</dbReference>
<proteinExistence type="predicted"/>
<organism evidence="1 2">
    <name type="scientific">Dreissena polymorpha</name>
    <name type="common">Zebra mussel</name>
    <name type="synonym">Mytilus polymorpha</name>
    <dbReference type="NCBI Taxonomy" id="45954"/>
    <lineage>
        <taxon>Eukaryota</taxon>
        <taxon>Metazoa</taxon>
        <taxon>Spiralia</taxon>
        <taxon>Lophotrochozoa</taxon>
        <taxon>Mollusca</taxon>
        <taxon>Bivalvia</taxon>
        <taxon>Autobranchia</taxon>
        <taxon>Heteroconchia</taxon>
        <taxon>Euheterodonta</taxon>
        <taxon>Imparidentia</taxon>
        <taxon>Neoheterodontei</taxon>
        <taxon>Myida</taxon>
        <taxon>Dreissenoidea</taxon>
        <taxon>Dreissenidae</taxon>
        <taxon>Dreissena</taxon>
    </lineage>
</organism>
<keyword evidence="2" id="KW-1185">Reference proteome</keyword>
<dbReference type="Proteomes" id="UP000828390">
    <property type="component" value="Unassembled WGS sequence"/>
</dbReference>
<gene>
    <name evidence="1" type="ORF">DPMN_036284</name>
</gene>
<name>A0A9D4RMX1_DREPO</name>